<dbReference type="InterPro" id="IPR000847">
    <property type="entry name" value="LysR_HTH_N"/>
</dbReference>
<dbReference type="PANTHER" id="PTHR30419">
    <property type="entry name" value="HTH-TYPE TRANSCRIPTIONAL REGULATOR YBHD"/>
    <property type="match status" value="1"/>
</dbReference>
<dbReference type="RefSeq" id="WP_071630852.1">
    <property type="nucleotide sequence ID" value="NZ_JBCAUP010000010.1"/>
</dbReference>
<name>A0A1J6I694_9HYPH</name>
<dbReference type="Pfam" id="PF00126">
    <property type="entry name" value="HTH_1"/>
    <property type="match status" value="1"/>
</dbReference>
<dbReference type="AlphaFoldDB" id="A0A1J6I694"/>
<feature type="domain" description="HTH lysR-type" evidence="5">
    <location>
        <begin position="3"/>
        <end position="60"/>
    </location>
</feature>
<dbReference type="OrthoDB" id="9785974at2"/>
<evidence type="ECO:0000256" key="2">
    <source>
        <dbReference type="ARBA" id="ARBA00023015"/>
    </source>
</evidence>
<dbReference type="InterPro" id="IPR036388">
    <property type="entry name" value="WH-like_DNA-bd_sf"/>
</dbReference>
<sequence>MRFDLTDLRLFLAVADTGSITHGAAEIGLSLPAASERLRDMEAIGQVLLLERGRRGVGLTEAGEALVHHARAVMRQMADMHSELGLYAKAIRTAIRVAANTAAATEYLPAKLAAWMAENPRIDVELKERQSTDIARAISRGFVEIGILSDAVETTGLELVPFARDQLVLITARDHPLAEHKRVSFSDILQEQFIGLSAGALQEHVEIQATRLGGRIKIRTKLRTFEGVGNMVAASVGIAIIPQAAARRLRNTLPIATISISDAWAKRNLVIAVQSIAELTAPARSLVDHLVLNAELPAIKTAKA</sequence>
<keyword evidence="7" id="KW-1185">Reference proteome</keyword>
<comment type="caution">
    <text evidence="6">The sequence shown here is derived from an EMBL/GenBank/DDBJ whole genome shotgun (WGS) entry which is preliminary data.</text>
</comment>
<dbReference type="PROSITE" id="PS50931">
    <property type="entry name" value="HTH_LYSR"/>
    <property type="match status" value="1"/>
</dbReference>
<evidence type="ECO:0000313" key="7">
    <source>
        <dbReference type="Proteomes" id="UP000182985"/>
    </source>
</evidence>
<dbReference type="SUPFAM" id="SSF46785">
    <property type="entry name" value="Winged helix' DNA-binding domain"/>
    <property type="match status" value="1"/>
</dbReference>
<dbReference type="Pfam" id="PF03466">
    <property type="entry name" value="LysR_substrate"/>
    <property type="match status" value="1"/>
</dbReference>
<comment type="similarity">
    <text evidence="1">Belongs to the LysR transcriptional regulatory family.</text>
</comment>
<dbReference type="EMBL" id="MOEC01000004">
    <property type="protein sequence ID" value="OIS94434.1"/>
    <property type="molecule type" value="Genomic_DNA"/>
</dbReference>
<evidence type="ECO:0000256" key="3">
    <source>
        <dbReference type="ARBA" id="ARBA00023125"/>
    </source>
</evidence>
<keyword evidence="3" id="KW-0238">DNA-binding</keyword>
<evidence type="ECO:0000256" key="1">
    <source>
        <dbReference type="ARBA" id="ARBA00009437"/>
    </source>
</evidence>
<evidence type="ECO:0000256" key="4">
    <source>
        <dbReference type="ARBA" id="ARBA00023163"/>
    </source>
</evidence>
<dbReference type="PANTHER" id="PTHR30419:SF2">
    <property type="entry name" value="LYSR FAMILY TRANSCRIPTIONAL REGULATOR"/>
    <property type="match status" value="1"/>
</dbReference>
<keyword evidence="4" id="KW-0804">Transcription</keyword>
<accession>A0A1J6I694</accession>
<dbReference type="Gene3D" id="3.40.190.290">
    <property type="match status" value="1"/>
</dbReference>
<dbReference type="GO" id="GO:0005829">
    <property type="term" value="C:cytosol"/>
    <property type="evidence" value="ECO:0007669"/>
    <property type="project" value="TreeGrafter"/>
</dbReference>
<dbReference type="GO" id="GO:0003700">
    <property type="term" value="F:DNA-binding transcription factor activity"/>
    <property type="evidence" value="ECO:0007669"/>
    <property type="project" value="InterPro"/>
</dbReference>
<proteinExistence type="inferred from homology"/>
<dbReference type="InterPro" id="IPR036390">
    <property type="entry name" value="WH_DNA-bd_sf"/>
</dbReference>
<dbReference type="SUPFAM" id="SSF53850">
    <property type="entry name" value="Periplasmic binding protein-like II"/>
    <property type="match status" value="1"/>
</dbReference>
<dbReference type="InterPro" id="IPR005119">
    <property type="entry name" value="LysR_subst-bd"/>
</dbReference>
<keyword evidence="2" id="KW-0805">Transcription regulation</keyword>
<dbReference type="CDD" id="cd08421">
    <property type="entry name" value="PBP2_LTTR_like_1"/>
    <property type="match status" value="1"/>
</dbReference>
<protein>
    <submittedName>
        <fullName evidence="6">LysR family transcriptional regulator</fullName>
    </submittedName>
</protein>
<evidence type="ECO:0000313" key="6">
    <source>
        <dbReference type="EMBL" id="OIS94434.1"/>
    </source>
</evidence>
<gene>
    <name evidence="6" type="ORF">BLA27_05715</name>
</gene>
<dbReference type="Proteomes" id="UP000182985">
    <property type="component" value="Unassembled WGS sequence"/>
</dbReference>
<dbReference type="InterPro" id="IPR050950">
    <property type="entry name" value="HTH-type_LysR_regulators"/>
</dbReference>
<organism evidence="6 7">
    <name type="scientific">Brucella cytisi</name>
    <dbReference type="NCBI Taxonomy" id="407152"/>
    <lineage>
        <taxon>Bacteria</taxon>
        <taxon>Pseudomonadati</taxon>
        <taxon>Pseudomonadota</taxon>
        <taxon>Alphaproteobacteria</taxon>
        <taxon>Hyphomicrobiales</taxon>
        <taxon>Brucellaceae</taxon>
        <taxon>Brucella/Ochrobactrum group</taxon>
        <taxon>Brucella</taxon>
    </lineage>
</organism>
<dbReference type="Gene3D" id="1.10.10.10">
    <property type="entry name" value="Winged helix-like DNA-binding domain superfamily/Winged helix DNA-binding domain"/>
    <property type="match status" value="1"/>
</dbReference>
<reference evidence="6 7" key="1">
    <citation type="submission" date="2016-10" db="EMBL/GenBank/DDBJ databases">
        <title>The Draft Genome Sequence of the Potato Rhizosphere Bacteria Ochrobactrum sp. IPA7.2.</title>
        <authorList>
            <person name="Gogoleva N.E."/>
            <person name="Khlopko Y.A."/>
            <person name="Burygin G.L."/>
            <person name="Plotnikov A.O."/>
        </authorList>
    </citation>
    <scope>NUCLEOTIDE SEQUENCE [LARGE SCALE GENOMIC DNA]</scope>
    <source>
        <strain evidence="6 7">IPA7.2</strain>
    </source>
</reference>
<dbReference type="GO" id="GO:0003677">
    <property type="term" value="F:DNA binding"/>
    <property type="evidence" value="ECO:0007669"/>
    <property type="project" value="UniProtKB-KW"/>
</dbReference>
<evidence type="ECO:0000259" key="5">
    <source>
        <dbReference type="PROSITE" id="PS50931"/>
    </source>
</evidence>